<accession>A0A0F9V1T9</accession>
<name>A0A0F9V1T9_9ZZZZ</name>
<organism evidence="1">
    <name type="scientific">marine sediment metagenome</name>
    <dbReference type="NCBI Taxonomy" id="412755"/>
    <lineage>
        <taxon>unclassified sequences</taxon>
        <taxon>metagenomes</taxon>
        <taxon>ecological metagenomes</taxon>
    </lineage>
</organism>
<reference evidence="1" key="1">
    <citation type="journal article" date="2015" name="Nature">
        <title>Complex archaea that bridge the gap between prokaryotes and eukaryotes.</title>
        <authorList>
            <person name="Spang A."/>
            <person name="Saw J.H."/>
            <person name="Jorgensen S.L."/>
            <person name="Zaremba-Niedzwiedzka K."/>
            <person name="Martijn J."/>
            <person name="Lind A.E."/>
            <person name="van Eijk R."/>
            <person name="Schleper C."/>
            <person name="Guy L."/>
            <person name="Ettema T.J."/>
        </authorList>
    </citation>
    <scope>NUCLEOTIDE SEQUENCE</scope>
</reference>
<protein>
    <submittedName>
        <fullName evidence="1">Uncharacterized protein</fullName>
    </submittedName>
</protein>
<proteinExistence type="predicted"/>
<gene>
    <name evidence="1" type="ORF">LCGC14_0195200</name>
</gene>
<dbReference type="EMBL" id="LAZR01000084">
    <property type="protein sequence ID" value="KKN93687.1"/>
    <property type="molecule type" value="Genomic_DNA"/>
</dbReference>
<evidence type="ECO:0000313" key="1">
    <source>
        <dbReference type="EMBL" id="KKN93687.1"/>
    </source>
</evidence>
<sequence>MPFYDILMFGYQPKTEDGIRDVYKKITESEFRHFPKEFDDLTGRELEDRFLLRLSNKLNFRLQETQIEVLVEISGMDSNTVRQLIYNDKTNKPGRCIAPSAIYFECHPEVGFEYPEDLIIGVPFTSRYVPTLIDWQEEHGGVHLFEINTEWLQIAIDKFEKNLPDAKLFMVTTFA</sequence>
<comment type="caution">
    <text evidence="1">The sequence shown here is derived from an EMBL/GenBank/DDBJ whole genome shotgun (WGS) entry which is preliminary data.</text>
</comment>
<dbReference type="AlphaFoldDB" id="A0A0F9V1T9"/>